<sequence length="687" mass="76097">MTDWSKLKVTDLKDECKSRGIPLTGLKLKQQYIDKLEEYEAAQGSDNTEEHGIAQVAEHEEEQTTLPASKLESIGSQPDPQSETEENTAEPNIQVAELVAHQDTDAKYLNGNKKDRTQDEPAQVAASVTNPVSLNETANDVKPTGLRNEDELVEDGGRSLVESNAGETKINTDSLFVPESSAPEEQAEATKQHMVEASKQVEETDPNFKNDIIVEDSTMVSDDVSAQDKPSQKFIASILGQISSDTSTPRSSQIPVADLLEDQKNRRKRSLSPVPTFEEISRKKARLSVDEDGTARNQQASEETKAITEFAEVKGAEVIPDKSPIAPSHNDENPHNVSVLPQATSADTEMADNKPRSVSPSREMSEERDVSPAIHPATSSIYIRNLKRPLHIPTLRNHISSLAKSPDPITVFFLDSIRTHAFISFTSITTASRVRTAMHETRFPDEAMREPLFVDYIPDDKVQSWIDQETGGNSFGGRAGGKRFEVIYEQNRQGETEAIFQEVDTRNPQPPFPRQSITSRTSIDAGRPRLESFPEDIHPDRTGLVSNNNSSNHHHRHDRPPPTRPSAQSRPTNTGVGFKALDDLFSSTTTKPKLYFKAVPDLVAQDRLDMLRDLRVDHTEMGRSGDEGMKRYSFEPYKGGREEWVDKGPEFGYGRKGQDRLTGFRGGRGGGGGGYRGRGGDSWRGGK</sequence>
<dbReference type="GO" id="GO:0003676">
    <property type="term" value="F:nucleic acid binding"/>
    <property type="evidence" value="ECO:0007669"/>
    <property type="project" value="InterPro"/>
</dbReference>
<protein>
    <recommendedName>
        <fullName evidence="2">SAP domain-containing protein</fullName>
    </recommendedName>
</protein>
<feature type="compositionally biased region" description="Basic and acidic residues" evidence="1">
    <location>
        <begin position="188"/>
        <end position="208"/>
    </location>
</feature>
<dbReference type="RefSeq" id="XP_064706091.1">
    <property type="nucleotide sequence ID" value="XM_064846481.1"/>
</dbReference>
<feature type="region of interest" description="Disordered" evidence="1">
    <location>
        <begin position="39"/>
        <end position="211"/>
    </location>
</feature>
<feature type="domain" description="SAP" evidence="2">
    <location>
        <begin position="4"/>
        <end position="40"/>
    </location>
</feature>
<feature type="compositionally biased region" description="Polar residues" evidence="1">
    <location>
        <begin position="335"/>
        <end position="347"/>
    </location>
</feature>
<dbReference type="AlphaFoldDB" id="A0AAV9N8X1"/>
<feature type="compositionally biased region" description="Polar residues" evidence="1">
    <location>
        <begin position="161"/>
        <end position="174"/>
    </location>
</feature>
<evidence type="ECO:0000259" key="2">
    <source>
        <dbReference type="Pfam" id="PF02037"/>
    </source>
</evidence>
<dbReference type="InterPro" id="IPR003034">
    <property type="entry name" value="SAP_dom"/>
</dbReference>
<dbReference type="GeneID" id="89971080"/>
<feature type="region of interest" description="Disordered" evidence="1">
    <location>
        <begin position="323"/>
        <end position="375"/>
    </location>
</feature>
<dbReference type="EMBL" id="JAVRRD010000014">
    <property type="protein sequence ID" value="KAK5052077.1"/>
    <property type="molecule type" value="Genomic_DNA"/>
</dbReference>
<dbReference type="PANTHER" id="PTHR47031">
    <property type="entry name" value="SAP DNA-BINDING DOMAIN-CONTAINING PROTEIN"/>
    <property type="match status" value="1"/>
</dbReference>
<dbReference type="SUPFAM" id="SSF54928">
    <property type="entry name" value="RNA-binding domain, RBD"/>
    <property type="match status" value="1"/>
</dbReference>
<dbReference type="PANTHER" id="PTHR47031:SF3">
    <property type="entry name" value="SAP DOMAIN-CONTAINING PROTEIN"/>
    <property type="match status" value="1"/>
</dbReference>
<organism evidence="3 4">
    <name type="scientific">Exophiala bonariae</name>
    <dbReference type="NCBI Taxonomy" id="1690606"/>
    <lineage>
        <taxon>Eukaryota</taxon>
        <taxon>Fungi</taxon>
        <taxon>Dikarya</taxon>
        <taxon>Ascomycota</taxon>
        <taxon>Pezizomycotina</taxon>
        <taxon>Eurotiomycetes</taxon>
        <taxon>Chaetothyriomycetidae</taxon>
        <taxon>Chaetothyriales</taxon>
        <taxon>Herpotrichiellaceae</taxon>
        <taxon>Exophiala</taxon>
    </lineage>
</organism>
<reference evidence="3 4" key="1">
    <citation type="submission" date="2023-08" db="EMBL/GenBank/DDBJ databases">
        <title>Black Yeasts Isolated from many extreme environments.</title>
        <authorList>
            <person name="Coleine C."/>
            <person name="Stajich J.E."/>
            <person name="Selbmann L."/>
        </authorList>
    </citation>
    <scope>NUCLEOTIDE SEQUENCE [LARGE SCALE GENOMIC DNA]</scope>
    <source>
        <strain evidence="3 4">CCFEE 5792</strain>
    </source>
</reference>
<feature type="region of interest" description="Disordered" evidence="1">
    <location>
        <begin position="241"/>
        <end position="303"/>
    </location>
</feature>
<comment type="caution">
    <text evidence="3">The sequence shown here is derived from an EMBL/GenBank/DDBJ whole genome shotgun (WGS) entry which is preliminary data.</text>
</comment>
<dbReference type="Pfam" id="PF02037">
    <property type="entry name" value="SAP"/>
    <property type="match status" value="1"/>
</dbReference>
<feature type="compositionally biased region" description="Basic and acidic residues" evidence="1">
    <location>
        <begin position="526"/>
        <end position="541"/>
    </location>
</feature>
<dbReference type="InterPro" id="IPR035979">
    <property type="entry name" value="RBD_domain_sf"/>
</dbReference>
<feature type="compositionally biased region" description="Polar residues" evidence="1">
    <location>
        <begin position="241"/>
        <end position="254"/>
    </location>
</feature>
<name>A0AAV9N8X1_9EURO</name>
<dbReference type="InterPro" id="IPR034257">
    <property type="entry name" value="Acinus_RRM"/>
</dbReference>
<gene>
    <name evidence="3" type="ORF">LTR84_002881</name>
</gene>
<feature type="compositionally biased region" description="Gly residues" evidence="1">
    <location>
        <begin position="664"/>
        <end position="687"/>
    </location>
</feature>
<feature type="compositionally biased region" description="Basic and acidic residues" evidence="1">
    <location>
        <begin position="100"/>
        <end position="119"/>
    </location>
</feature>
<feature type="region of interest" description="Disordered" evidence="1">
    <location>
        <begin position="641"/>
        <end position="687"/>
    </location>
</feature>
<accession>A0AAV9N8X1</accession>
<feature type="region of interest" description="Disordered" evidence="1">
    <location>
        <begin position="500"/>
        <end position="577"/>
    </location>
</feature>
<proteinExistence type="predicted"/>
<dbReference type="CDD" id="cd12432">
    <property type="entry name" value="RRM_ACINU"/>
    <property type="match status" value="1"/>
</dbReference>
<dbReference type="SUPFAM" id="SSF68906">
    <property type="entry name" value="SAP domain"/>
    <property type="match status" value="1"/>
</dbReference>
<dbReference type="Proteomes" id="UP001358417">
    <property type="component" value="Unassembled WGS sequence"/>
</dbReference>
<dbReference type="Gene3D" id="1.10.720.30">
    <property type="entry name" value="SAP domain"/>
    <property type="match status" value="1"/>
</dbReference>
<keyword evidence="4" id="KW-1185">Reference proteome</keyword>
<dbReference type="InterPro" id="IPR036361">
    <property type="entry name" value="SAP_dom_sf"/>
</dbReference>
<evidence type="ECO:0000313" key="3">
    <source>
        <dbReference type="EMBL" id="KAK5052077.1"/>
    </source>
</evidence>
<evidence type="ECO:0000313" key="4">
    <source>
        <dbReference type="Proteomes" id="UP001358417"/>
    </source>
</evidence>
<evidence type="ECO:0000256" key="1">
    <source>
        <dbReference type="SAM" id="MobiDB-lite"/>
    </source>
</evidence>
<feature type="compositionally biased region" description="Polar residues" evidence="1">
    <location>
        <begin position="126"/>
        <end position="138"/>
    </location>
</feature>